<sequence>MVDDETGILRLISDSKDVIITLKMYEKDSELILQRLEKSTEKGVLTRQNETIPSANHTTVNLPQLPLPIFDGNPKLWRGFCSSFDAAIHLQNIPDIQKLNYLIACLKGNALQAVRGYDITPENYNVIRTVLVEKFGQSYTIKRSLYNELYSTKKNDREWRVTIESIERILRQLEAMGENLEQSSIEIIVESRLPAWKDLRILERIYQQKEQESWSVNKLRQFLGKLVLRSEEVMRIQSLNMTKNQEPVKSKSKPFSRFIPNETSALSVNSQIKGERIKTKRPCTFCNKDHWDNECQVYSTVKQRTKRLKELKPCLNCFDNSHKTTDCKSRKRSCFYCKGPHNTALCEEKYQGHDESNKEEAKSVNVNITNKNQTDQREKEVLLLCRKVNVVNPVNQEIQSEAIVLFDTGAQTSFVSKKLAQKLKLEVGESVIMRIASFSNKYSTSSPYYTTVIRVKTTDSQTIFLKMKVIEYLTNSLPVIPLDQLDIPSISSQIQLDRSLRCVKRPDILIGADYFSQFTTTAKPPMKSEKIYIEASMNIRKFFSNDKSCNTQLPSYDLAEEIPRAVINIFQYTSIHVFTDASIKAYAAAIYVKQNPTTSLIFAKSRVGPIKTMTIPKLELLAILIGVRAAQFVIKQLEFENAQNGPEWLKEKESNWPHWEYDIKQESDNEETIDEEGEQVVVTAIQETITKTSIRFVDANRFNSAIGHEWSELP</sequence>
<evidence type="ECO:0000259" key="1">
    <source>
        <dbReference type="Pfam" id="PF05585"/>
    </source>
</evidence>
<evidence type="ECO:0000313" key="2">
    <source>
        <dbReference type="EMBL" id="VDN54160.1"/>
    </source>
</evidence>
<dbReference type="EMBL" id="UYYG01000318">
    <property type="protein sequence ID" value="VDN54160.1"/>
    <property type="molecule type" value="Genomic_DNA"/>
</dbReference>
<evidence type="ECO:0000313" key="3">
    <source>
        <dbReference type="Proteomes" id="UP000038040"/>
    </source>
</evidence>
<dbReference type="Proteomes" id="UP000038040">
    <property type="component" value="Unplaced"/>
</dbReference>
<evidence type="ECO:0000313" key="4">
    <source>
        <dbReference type="Proteomes" id="UP000274756"/>
    </source>
</evidence>
<dbReference type="InterPro" id="IPR008042">
    <property type="entry name" value="Retrotrans_Pao"/>
</dbReference>
<dbReference type="PANTHER" id="PTHR47331:SF5">
    <property type="entry name" value="RIBONUCLEASE H"/>
    <property type="match status" value="1"/>
</dbReference>
<reference evidence="2 4" key="2">
    <citation type="submission" date="2018-11" db="EMBL/GenBank/DDBJ databases">
        <authorList>
            <consortium name="Pathogen Informatics"/>
        </authorList>
    </citation>
    <scope>NUCLEOTIDE SEQUENCE [LARGE SCALE GENOMIC DNA]</scope>
</reference>
<dbReference type="Pfam" id="PF05585">
    <property type="entry name" value="DUF1758"/>
    <property type="match status" value="1"/>
</dbReference>
<dbReference type="OrthoDB" id="5864015at2759"/>
<dbReference type="InterPro" id="IPR021109">
    <property type="entry name" value="Peptidase_aspartic_dom_sf"/>
</dbReference>
<accession>A0A0N4URP4</accession>
<dbReference type="Pfam" id="PF05380">
    <property type="entry name" value="Peptidase_A17"/>
    <property type="match status" value="1"/>
</dbReference>
<evidence type="ECO:0000313" key="5">
    <source>
        <dbReference type="WBParaSite" id="DME_0001072601-mRNA-1"/>
    </source>
</evidence>
<gene>
    <name evidence="2" type="ORF">DME_LOCUS4133</name>
</gene>
<dbReference type="InterPro" id="IPR005312">
    <property type="entry name" value="DUF1759"/>
</dbReference>
<dbReference type="Proteomes" id="UP000274756">
    <property type="component" value="Unassembled WGS sequence"/>
</dbReference>
<dbReference type="Gene3D" id="2.40.70.10">
    <property type="entry name" value="Acid Proteases"/>
    <property type="match status" value="1"/>
</dbReference>
<reference evidence="5" key="1">
    <citation type="submission" date="2017-02" db="UniProtKB">
        <authorList>
            <consortium name="WormBaseParasite"/>
        </authorList>
    </citation>
    <scope>IDENTIFICATION</scope>
</reference>
<dbReference type="AlphaFoldDB" id="A0A0N4URP4"/>
<proteinExistence type="predicted"/>
<dbReference type="Pfam" id="PF03564">
    <property type="entry name" value="DUF1759"/>
    <property type="match status" value="1"/>
</dbReference>
<dbReference type="STRING" id="318479.A0A0N4URP4"/>
<feature type="domain" description="DUF1758" evidence="1">
    <location>
        <begin position="389"/>
        <end position="519"/>
    </location>
</feature>
<name>A0A0N4URP4_DRAME</name>
<protein>
    <submittedName>
        <fullName evidence="5">DUF1758 domain-containing protein</fullName>
    </submittedName>
</protein>
<keyword evidence="4" id="KW-1185">Reference proteome</keyword>
<dbReference type="PANTHER" id="PTHR47331">
    <property type="entry name" value="PHD-TYPE DOMAIN-CONTAINING PROTEIN"/>
    <property type="match status" value="1"/>
</dbReference>
<organism evidence="3 5">
    <name type="scientific">Dracunculus medinensis</name>
    <name type="common">Guinea worm</name>
    <dbReference type="NCBI Taxonomy" id="318479"/>
    <lineage>
        <taxon>Eukaryota</taxon>
        <taxon>Metazoa</taxon>
        <taxon>Ecdysozoa</taxon>
        <taxon>Nematoda</taxon>
        <taxon>Chromadorea</taxon>
        <taxon>Rhabditida</taxon>
        <taxon>Spirurina</taxon>
        <taxon>Dracunculoidea</taxon>
        <taxon>Dracunculidae</taxon>
        <taxon>Dracunculus</taxon>
    </lineage>
</organism>
<dbReference type="WBParaSite" id="DME_0001072601-mRNA-1">
    <property type="protein sequence ID" value="DME_0001072601-mRNA-1"/>
    <property type="gene ID" value="DME_0001072601"/>
</dbReference>
<dbReference type="InterPro" id="IPR008737">
    <property type="entry name" value="DUF1758"/>
</dbReference>